<dbReference type="EC" id="1.7.1.17" evidence="6"/>
<evidence type="ECO:0000259" key="7">
    <source>
        <dbReference type="Pfam" id="PF02525"/>
    </source>
</evidence>
<dbReference type="GO" id="GO:0016652">
    <property type="term" value="F:oxidoreductase activity, acting on NAD(P)H as acceptor"/>
    <property type="evidence" value="ECO:0007669"/>
    <property type="project" value="UniProtKB-UniRule"/>
</dbReference>
<dbReference type="AlphaFoldDB" id="A0A0B4EET2"/>
<keyword evidence="4 6" id="KW-0520">NAD</keyword>
<dbReference type="GO" id="GO:0016655">
    <property type="term" value="F:oxidoreductase activity, acting on NAD(P)H, quinone or similar compound as acceptor"/>
    <property type="evidence" value="ECO:0007669"/>
    <property type="project" value="InterPro"/>
</dbReference>
<dbReference type="PANTHER" id="PTHR43741:SF2">
    <property type="entry name" value="FMN-DEPENDENT NADH:QUINONE OXIDOREDUCTASE"/>
    <property type="match status" value="1"/>
</dbReference>
<reference evidence="8 9" key="1">
    <citation type="submission" date="2014-12" db="EMBL/GenBank/DDBJ databases">
        <title>Genome sequencing of Chryseobacterium taiwanense TPW19.</title>
        <authorList>
            <person name="Tan P.W."/>
            <person name="Chan K.-G."/>
        </authorList>
    </citation>
    <scope>NUCLEOTIDE SEQUENCE [LARGE SCALE GENOMIC DNA]</scope>
    <source>
        <strain evidence="8 9">TPW19</strain>
    </source>
</reference>
<dbReference type="RefSeq" id="WP_039364338.1">
    <property type="nucleotide sequence ID" value="NZ_JWTA01000001.1"/>
</dbReference>
<organism evidence="8 9">
    <name type="scientific">Chryseobacterium taiwanense</name>
    <dbReference type="NCBI Taxonomy" id="363331"/>
    <lineage>
        <taxon>Bacteria</taxon>
        <taxon>Pseudomonadati</taxon>
        <taxon>Bacteroidota</taxon>
        <taxon>Flavobacteriia</taxon>
        <taxon>Flavobacteriales</taxon>
        <taxon>Weeksellaceae</taxon>
        <taxon>Chryseobacterium group</taxon>
        <taxon>Chryseobacterium</taxon>
    </lineage>
</organism>
<name>A0A0B4EET2_9FLAO</name>
<keyword evidence="3 6" id="KW-0560">Oxidoreductase</keyword>
<dbReference type="Proteomes" id="UP000031167">
    <property type="component" value="Unassembled WGS sequence"/>
</dbReference>
<dbReference type="InterPro" id="IPR023048">
    <property type="entry name" value="NADH:quinone_OxRdtase_FMN_depd"/>
</dbReference>
<dbReference type="InterPro" id="IPR050104">
    <property type="entry name" value="FMN-dep_NADH:Q_OxRdtase_AzoR1"/>
</dbReference>
<comment type="catalytic activity">
    <reaction evidence="5">
        <text>N,N-dimethyl-1,4-phenylenediamine + anthranilate + 2 NAD(+) = 2-(4-dimethylaminophenyl)diazenylbenzoate + 2 NADH + 2 H(+)</text>
        <dbReference type="Rhea" id="RHEA:55872"/>
        <dbReference type="ChEBI" id="CHEBI:15378"/>
        <dbReference type="ChEBI" id="CHEBI:15783"/>
        <dbReference type="ChEBI" id="CHEBI:16567"/>
        <dbReference type="ChEBI" id="CHEBI:57540"/>
        <dbReference type="ChEBI" id="CHEBI:57945"/>
        <dbReference type="ChEBI" id="CHEBI:71579"/>
        <dbReference type="EC" id="1.7.1.17"/>
    </reaction>
    <physiologicalReaction direction="right-to-left" evidence="5">
        <dbReference type="Rhea" id="RHEA:55874"/>
    </physiologicalReaction>
</comment>
<dbReference type="Pfam" id="PF02525">
    <property type="entry name" value="Flavodoxin_2"/>
    <property type="match status" value="1"/>
</dbReference>
<keyword evidence="9" id="KW-1185">Reference proteome</keyword>
<dbReference type="PANTHER" id="PTHR43741">
    <property type="entry name" value="FMN-DEPENDENT NADH-AZOREDUCTASE 1"/>
    <property type="match status" value="1"/>
</dbReference>
<accession>A0A0B4EET2</accession>
<comment type="cofactor">
    <cofactor evidence="6">
        <name>FMN</name>
        <dbReference type="ChEBI" id="CHEBI:58210"/>
    </cofactor>
    <text evidence="6">Binds 1 FMN per subunit.</text>
</comment>
<comment type="similarity">
    <text evidence="6">Belongs to the azoreductase type 1 family.</text>
</comment>
<dbReference type="GO" id="GO:0009055">
    <property type="term" value="F:electron transfer activity"/>
    <property type="evidence" value="ECO:0007669"/>
    <property type="project" value="UniProtKB-UniRule"/>
</dbReference>
<evidence type="ECO:0000256" key="4">
    <source>
        <dbReference type="ARBA" id="ARBA00023027"/>
    </source>
</evidence>
<dbReference type="InterPro" id="IPR029039">
    <property type="entry name" value="Flavoprotein-like_sf"/>
</dbReference>
<dbReference type="Gene3D" id="3.40.50.360">
    <property type="match status" value="1"/>
</dbReference>
<evidence type="ECO:0000313" key="8">
    <source>
        <dbReference type="EMBL" id="KIC65158.1"/>
    </source>
</evidence>
<keyword evidence="2 6" id="KW-0288">FMN</keyword>
<evidence type="ECO:0000256" key="6">
    <source>
        <dbReference type="HAMAP-Rule" id="MF_01216"/>
    </source>
</evidence>
<dbReference type="OrthoDB" id="9805013at2"/>
<evidence type="ECO:0000256" key="1">
    <source>
        <dbReference type="ARBA" id="ARBA00022630"/>
    </source>
</evidence>
<dbReference type="SUPFAM" id="SSF52218">
    <property type="entry name" value="Flavoproteins"/>
    <property type="match status" value="1"/>
</dbReference>
<evidence type="ECO:0000313" key="9">
    <source>
        <dbReference type="Proteomes" id="UP000031167"/>
    </source>
</evidence>
<comment type="function">
    <text evidence="6">Also exhibits azoreductase activity. Catalyzes the reductive cleavage of the azo bond in aromatic azo compounds to the corresponding amines.</text>
</comment>
<comment type="catalytic activity">
    <reaction evidence="6">
        <text>2 a quinone + NADH + H(+) = 2 a 1,4-benzosemiquinone + NAD(+)</text>
        <dbReference type="Rhea" id="RHEA:65952"/>
        <dbReference type="ChEBI" id="CHEBI:15378"/>
        <dbReference type="ChEBI" id="CHEBI:57540"/>
        <dbReference type="ChEBI" id="CHEBI:57945"/>
        <dbReference type="ChEBI" id="CHEBI:132124"/>
        <dbReference type="ChEBI" id="CHEBI:134225"/>
    </reaction>
</comment>
<comment type="caution">
    <text evidence="6">Lacks conserved residue(s) required for the propagation of feature annotation.</text>
</comment>
<dbReference type="STRING" id="363331.RM51_01530"/>
<dbReference type="InterPro" id="IPR003680">
    <property type="entry name" value="Flavodoxin_fold"/>
</dbReference>
<evidence type="ECO:0000256" key="5">
    <source>
        <dbReference type="ARBA" id="ARBA00048542"/>
    </source>
</evidence>
<comment type="subunit">
    <text evidence="6">Homodimer.</text>
</comment>
<evidence type="ECO:0000256" key="2">
    <source>
        <dbReference type="ARBA" id="ARBA00022643"/>
    </source>
</evidence>
<comment type="caution">
    <text evidence="8">The sequence shown here is derived from an EMBL/GenBank/DDBJ whole genome shotgun (WGS) entry which is preliminary data.</text>
</comment>
<feature type="domain" description="Flavodoxin-like fold" evidence="7">
    <location>
        <begin position="2"/>
        <end position="194"/>
    </location>
</feature>
<comment type="function">
    <text evidence="6">Quinone reductase that provides resistance to thiol-specific stress caused by electrophilic quinones.</text>
</comment>
<feature type="binding site" evidence="6">
    <location>
        <begin position="16"/>
        <end position="18"/>
    </location>
    <ligand>
        <name>FMN</name>
        <dbReference type="ChEBI" id="CHEBI:58210"/>
    </ligand>
</feature>
<sequence>MKNILHIISSPRTNGSASRTLGTAIEEKLQAAYPEHAITTLDLLKNPFPHLGEEQVDSWFIPAENRTPAQNEAVKRSDEAIEQLHASDIIVISVPIYNFGIPSALKAYIDHIARGGMTFQYSENGFEGLVKNKKAYIAVASGSVFSEGDYQSYDFVVPYLKSVLGFIGITDISVFRAEGLGLPHLQDTALEKGIESIVIA</sequence>
<gene>
    <name evidence="6" type="primary">azoR</name>
    <name evidence="8" type="ORF">RM51_01530</name>
</gene>
<dbReference type="GO" id="GO:0010181">
    <property type="term" value="F:FMN binding"/>
    <property type="evidence" value="ECO:0007669"/>
    <property type="project" value="UniProtKB-UniRule"/>
</dbReference>
<dbReference type="EMBL" id="JWTA01000001">
    <property type="protein sequence ID" value="KIC65158.1"/>
    <property type="molecule type" value="Genomic_DNA"/>
</dbReference>
<proteinExistence type="inferred from homology"/>
<protein>
    <recommendedName>
        <fullName evidence="6">FMN dependent NADH:quinone oxidoreductase</fullName>
        <ecNumber evidence="6">1.6.5.-</ecNumber>
    </recommendedName>
    <alternativeName>
        <fullName evidence="6">Azo-dye reductase</fullName>
    </alternativeName>
    <alternativeName>
        <fullName evidence="6">FMN-dependent NADH-azo compound oxidoreductase</fullName>
    </alternativeName>
    <alternativeName>
        <fullName evidence="6">FMN-dependent NADH-azoreductase</fullName>
        <ecNumber evidence="6">1.7.1.17</ecNumber>
    </alternativeName>
</protein>
<feature type="binding site" evidence="6">
    <location>
        <position position="10"/>
    </location>
    <ligand>
        <name>FMN</name>
        <dbReference type="ChEBI" id="CHEBI:58210"/>
    </ligand>
</feature>
<keyword evidence="1 6" id="KW-0285">Flavoprotein</keyword>
<evidence type="ECO:0000256" key="3">
    <source>
        <dbReference type="ARBA" id="ARBA00023002"/>
    </source>
</evidence>
<dbReference type="HAMAP" id="MF_01216">
    <property type="entry name" value="Azoreductase_type1"/>
    <property type="match status" value="1"/>
</dbReference>
<dbReference type="EC" id="1.6.5.-" evidence="6"/>